<reference evidence="1 2" key="1">
    <citation type="journal article" date="2018" name="Int. J. Syst. Evol. Microbiol.">
        <title>Uliginosibacterium sediminicola sp. nov., isolated from freshwater sediment.</title>
        <authorList>
            <person name="Hwang W.M."/>
            <person name="Kim S.M."/>
            <person name="Kang K."/>
            <person name="Ahn T.Y."/>
        </authorList>
    </citation>
    <scope>NUCLEOTIDE SEQUENCE [LARGE SCALE GENOMIC DNA]</scope>
    <source>
        <strain evidence="1 2">M1-21</strain>
    </source>
</reference>
<name>A0ABU9Z3D4_9RHOO</name>
<dbReference type="EMBL" id="JBDIVE010000016">
    <property type="protein sequence ID" value="MEN3070578.1"/>
    <property type="molecule type" value="Genomic_DNA"/>
</dbReference>
<dbReference type="RefSeq" id="WP_345921358.1">
    <property type="nucleotide sequence ID" value="NZ_JBDIVE010000016.1"/>
</dbReference>
<protein>
    <submittedName>
        <fullName evidence="1">Uncharacterized protein</fullName>
    </submittedName>
</protein>
<evidence type="ECO:0000313" key="1">
    <source>
        <dbReference type="EMBL" id="MEN3070578.1"/>
    </source>
</evidence>
<accession>A0ABU9Z3D4</accession>
<keyword evidence="2" id="KW-1185">Reference proteome</keyword>
<gene>
    <name evidence="1" type="ORF">ABDB84_18990</name>
</gene>
<sequence length="97" mass="10930">MSMCDKEDDGFTGFLEQIVNLEGLDGAALGITKLVIEKGEKALTEKQRYVFKKHVLDEYTVEACARCGSNVPWSEMYDAATEHGLCNYCWHMTSKDD</sequence>
<evidence type="ECO:0000313" key="2">
    <source>
        <dbReference type="Proteomes" id="UP001410394"/>
    </source>
</evidence>
<organism evidence="1 2">
    <name type="scientific">Uliginosibacterium sediminicola</name>
    <dbReference type="NCBI Taxonomy" id="2024550"/>
    <lineage>
        <taxon>Bacteria</taxon>
        <taxon>Pseudomonadati</taxon>
        <taxon>Pseudomonadota</taxon>
        <taxon>Betaproteobacteria</taxon>
        <taxon>Rhodocyclales</taxon>
        <taxon>Zoogloeaceae</taxon>
        <taxon>Uliginosibacterium</taxon>
    </lineage>
</organism>
<dbReference type="Proteomes" id="UP001410394">
    <property type="component" value="Unassembled WGS sequence"/>
</dbReference>
<comment type="caution">
    <text evidence="1">The sequence shown here is derived from an EMBL/GenBank/DDBJ whole genome shotgun (WGS) entry which is preliminary data.</text>
</comment>
<proteinExistence type="predicted"/>